<evidence type="ECO:0000256" key="1">
    <source>
        <dbReference type="SAM" id="MobiDB-lite"/>
    </source>
</evidence>
<dbReference type="SUPFAM" id="SSF54001">
    <property type="entry name" value="Cysteine proteinases"/>
    <property type="match status" value="1"/>
</dbReference>
<dbReference type="Pfam" id="PF00443">
    <property type="entry name" value="UCH"/>
    <property type="match status" value="1"/>
</dbReference>
<dbReference type="EMBL" id="MU069587">
    <property type="protein sequence ID" value="KAF5838204.1"/>
    <property type="molecule type" value="Genomic_DNA"/>
</dbReference>
<organism evidence="3 4">
    <name type="scientific">Dunaliella salina</name>
    <name type="common">Green alga</name>
    <name type="synonym">Protococcus salinus</name>
    <dbReference type="NCBI Taxonomy" id="3046"/>
    <lineage>
        <taxon>Eukaryota</taxon>
        <taxon>Viridiplantae</taxon>
        <taxon>Chlorophyta</taxon>
        <taxon>core chlorophytes</taxon>
        <taxon>Chlorophyceae</taxon>
        <taxon>CS clade</taxon>
        <taxon>Chlamydomonadales</taxon>
        <taxon>Dunaliellaceae</taxon>
        <taxon>Dunaliella</taxon>
    </lineage>
</organism>
<feature type="domain" description="USP" evidence="2">
    <location>
        <begin position="168"/>
        <end position="432"/>
    </location>
</feature>
<evidence type="ECO:0000313" key="3">
    <source>
        <dbReference type="EMBL" id="KAF5838204.1"/>
    </source>
</evidence>
<dbReference type="InterPro" id="IPR050164">
    <property type="entry name" value="Peptidase_C19"/>
</dbReference>
<comment type="caution">
    <text evidence="3">The sequence shown here is derived from an EMBL/GenBank/DDBJ whole genome shotgun (WGS) entry which is preliminary data.</text>
</comment>
<gene>
    <name evidence="3" type="ORF">DUNSADRAFT_3252</name>
</gene>
<dbReference type="InterPro" id="IPR001394">
    <property type="entry name" value="Peptidase_C19_UCH"/>
</dbReference>
<proteinExistence type="predicted"/>
<protein>
    <recommendedName>
        <fullName evidence="2">USP domain-containing protein</fullName>
    </recommendedName>
</protein>
<dbReference type="PROSITE" id="PS50235">
    <property type="entry name" value="USP_3"/>
    <property type="match status" value="1"/>
</dbReference>
<evidence type="ECO:0000259" key="2">
    <source>
        <dbReference type="PROSITE" id="PS50235"/>
    </source>
</evidence>
<evidence type="ECO:0000313" key="4">
    <source>
        <dbReference type="Proteomes" id="UP000815325"/>
    </source>
</evidence>
<dbReference type="InterPro" id="IPR028889">
    <property type="entry name" value="USP"/>
</dbReference>
<feature type="compositionally biased region" description="Basic residues" evidence="1">
    <location>
        <begin position="57"/>
        <end position="66"/>
    </location>
</feature>
<reference evidence="3" key="1">
    <citation type="submission" date="2017-08" db="EMBL/GenBank/DDBJ databases">
        <authorList>
            <person name="Polle J.E."/>
            <person name="Barry K."/>
            <person name="Cushman J."/>
            <person name="Schmutz J."/>
            <person name="Tran D."/>
            <person name="Hathwaick L.T."/>
            <person name="Yim W.C."/>
            <person name="Jenkins J."/>
            <person name="Mckie-Krisberg Z.M."/>
            <person name="Prochnik S."/>
            <person name="Lindquist E."/>
            <person name="Dockter R.B."/>
            <person name="Adam C."/>
            <person name="Molina H."/>
            <person name="Bunkerborg J."/>
            <person name="Jin E."/>
            <person name="Buchheim M."/>
            <person name="Magnuson J."/>
        </authorList>
    </citation>
    <scope>NUCLEOTIDE SEQUENCE</scope>
    <source>
        <strain evidence="3">CCAP 19/18</strain>
    </source>
</reference>
<dbReference type="Gene3D" id="3.90.70.10">
    <property type="entry name" value="Cysteine proteinases"/>
    <property type="match status" value="1"/>
</dbReference>
<dbReference type="Proteomes" id="UP000815325">
    <property type="component" value="Unassembled WGS sequence"/>
</dbReference>
<name>A0ABQ7GUD2_DUNSA</name>
<feature type="region of interest" description="Disordered" evidence="1">
    <location>
        <begin position="35"/>
        <end position="92"/>
    </location>
</feature>
<keyword evidence="4" id="KW-1185">Reference proteome</keyword>
<feature type="compositionally biased region" description="Low complexity" evidence="1">
    <location>
        <begin position="35"/>
        <end position="50"/>
    </location>
</feature>
<dbReference type="PANTHER" id="PTHR24006">
    <property type="entry name" value="UBIQUITIN CARBOXYL-TERMINAL HYDROLASE"/>
    <property type="match status" value="1"/>
</dbReference>
<dbReference type="InterPro" id="IPR038765">
    <property type="entry name" value="Papain-like_cys_pep_sf"/>
</dbReference>
<accession>A0ABQ7GUD2</accession>
<sequence>MHKESRDAVLANHACAAAAALDAVAAGSAPVAALPHNQSGEASAPSSEGSFNLPMPKRYKCSKMRRPVLESPPSTRDHPGVPPPTSSDDEFNMMPSAQRAQHLREVSARDALQEVEDSGAAAAFAAADAARVAAGAASAAVDAANIAAAIAAATTVPGPEGHQPIAPPGIVNGGLSCWLGSLLQAYAASSPLMDLVHDGHNLHGPVCMVPTQCRHTPCVLELLRQFLSDVMMGSPQGVVDASRLLDFFEQQCGMERLTQHDPSEALLRMVESARKCKTQGSPFFCVAQEHLEARVRRCQTCGWSDQGQVQEHSMLGLHIADGGTLVDCMKASFKPDMVWVGACNECHGEAHSSGIEVVSLPACLWIHLHRWRRNQTKITRYVEFPFRHVQFLVFIIKAIQVIGTPVARVKKYNLVLYIKHELYVWKWIKCIV</sequence>